<keyword evidence="5 7" id="KW-0443">Lipid metabolism</keyword>
<dbReference type="PANTHER" id="PTHR12370">
    <property type="entry name" value="PHOSPHOLIPASE B-RELATED"/>
    <property type="match status" value="1"/>
</dbReference>
<organism evidence="8 9">
    <name type="scientific">Arctia plantaginis</name>
    <name type="common">Wood tiger moth</name>
    <name type="synonym">Phalaena plantaginis</name>
    <dbReference type="NCBI Taxonomy" id="874455"/>
    <lineage>
        <taxon>Eukaryota</taxon>
        <taxon>Metazoa</taxon>
        <taxon>Ecdysozoa</taxon>
        <taxon>Arthropoda</taxon>
        <taxon>Hexapoda</taxon>
        <taxon>Insecta</taxon>
        <taxon>Pterygota</taxon>
        <taxon>Neoptera</taxon>
        <taxon>Endopterygota</taxon>
        <taxon>Lepidoptera</taxon>
        <taxon>Glossata</taxon>
        <taxon>Ditrysia</taxon>
        <taxon>Noctuoidea</taxon>
        <taxon>Erebidae</taxon>
        <taxon>Arctiinae</taxon>
        <taxon>Arctia</taxon>
    </lineage>
</organism>
<dbReference type="GO" id="GO:0005576">
    <property type="term" value="C:extracellular region"/>
    <property type="evidence" value="ECO:0007669"/>
    <property type="project" value="TreeGrafter"/>
</dbReference>
<evidence type="ECO:0000313" key="8">
    <source>
        <dbReference type="EMBL" id="CAB3249552.1"/>
    </source>
</evidence>
<name>A0A8S1AW94_ARCPL</name>
<dbReference type="AlphaFoldDB" id="A0A8S1AW94"/>
<sequence length="269" mass="31056">MNCRLVLSLLLALSVIVSECKYGFVLMKGNEVTIKVTDYFADIPDVHVARATYSNEINSTGWAFLELHTSVYCHDEKQAYAAGYLEGYLTRELVWMHWQNMLKGYCYNKTDICGMIEDFVTKNEMYMNKMLEADPVNPYWYQVKLYYIQIQGLADGYNAATHDPYEFLTSRDIVWINMLGDLDELALSLSSANYSDDQLFDEHCTGLVKLLPDWSNLYTSHVTWNSYQSMLRIQKMYVMNLHLAPGNAQIIPGYKMSMSSYPAFVQVQE</sequence>
<comment type="similarity">
    <text evidence="1 7">Belongs to the phospholipase B-like family.</text>
</comment>
<evidence type="ECO:0000256" key="5">
    <source>
        <dbReference type="ARBA" id="ARBA00023098"/>
    </source>
</evidence>
<gene>
    <name evidence="8" type="ORF">APLA_LOCUS12950</name>
</gene>
<dbReference type="Pfam" id="PF04916">
    <property type="entry name" value="Phospholip_B"/>
    <property type="match status" value="1"/>
</dbReference>
<proteinExistence type="inferred from homology"/>
<comment type="caution">
    <text evidence="8">The sequence shown here is derived from an EMBL/GenBank/DDBJ whole genome shotgun (WGS) entry which is preliminary data.</text>
</comment>
<comment type="function">
    <text evidence="7">Putative phospholipase.</text>
</comment>
<dbReference type="Gene3D" id="3.60.60.30">
    <property type="match status" value="1"/>
</dbReference>
<evidence type="ECO:0000256" key="4">
    <source>
        <dbReference type="ARBA" id="ARBA00022963"/>
    </source>
</evidence>
<dbReference type="GO" id="GO:0009395">
    <property type="term" value="P:phospholipid catabolic process"/>
    <property type="evidence" value="ECO:0007669"/>
    <property type="project" value="TreeGrafter"/>
</dbReference>
<dbReference type="EC" id="3.1.1.-" evidence="7"/>
<feature type="signal peptide" evidence="7">
    <location>
        <begin position="1"/>
        <end position="20"/>
    </location>
</feature>
<dbReference type="InterPro" id="IPR007000">
    <property type="entry name" value="PLipase_B-like"/>
</dbReference>
<keyword evidence="6" id="KW-0325">Glycoprotein</keyword>
<dbReference type="GO" id="GO:0004620">
    <property type="term" value="F:phospholipase activity"/>
    <property type="evidence" value="ECO:0007669"/>
    <property type="project" value="InterPro"/>
</dbReference>
<evidence type="ECO:0000256" key="3">
    <source>
        <dbReference type="ARBA" id="ARBA00022801"/>
    </source>
</evidence>
<keyword evidence="2 7" id="KW-0732">Signal</keyword>
<keyword evidence="4 7" id="KW-0442">Lipid degradation</keyword>
<evidence type="ECO:0000256" key="1">
    <source>
        <dbReference type="ARBA" id="ARBA00007835"/>
    </source>
</evidence>
<protein>
    <recommendedName>
        <fullName evidence="7">Phospholipase B-like</fullName>
        <ecNumber evidence="7">3.1.1.-</ecNumber>
    </recommendedName>
</protein>
<evidence type="ECO:0000256" key="6">
    <source>
        <dbReference type="ARBA" id="ARBA00023180"/>
    </source>
</evidence>
<feature type="chain" id="PRO_5035960511" description="Phospholipase B-like" evidence="7">
    <location>
        <begin position="21"/>
        <end position="269"/>
    </location>
</feature>
<evidence type="ECO:0000256" key="7">
    <source>
        <dbReference type="RuleBase" id="RU364138"/>
    </source>
</evidence>
<dbReference type="OrthoDB" id="1728974at2759"/>
<dbReference type="PANTHER" id="PTHR12370:SF3">
    <property type="entry name" value="PHOSPHOLIPASE B-LIKE 2-RELATED"/>
    <property type="match status" value="1"/>
</dbReference>
<keyword evidence="3 7" id="KW-0378">Hydrolase</keyword>
<evidence type="ECO:0000313" key="9">
    <source>
        <dbReference type="Proteomes" id="UP000494256"/>
    </source>
</evidence>
<accession>A0A8S1AW94</accession>
<evidence type="ECO:0000256" key="2">
    <source>
        <dbReference type="ARBA" id="ARBA00022729"/>
    </source>
</evidence>
<reference evidence="8 9" key="1">
    <citation type="submission" date="2020-04" db="EMBL/GenBank/DDBJ databases">
        <authorList>
            <person name="Wallbank WR R."/>
            <person name="Pardo Diaz C."/>
            <person name="Kozak K."/>
            <person name="Martin S."/>
            <person name="Jiggins C."/>
            <person name="Moest M."/>
            <person name="Warren A I."/>
            <person name="Byers J.R.P. K."/>
            <person name="Montejo-Kovacevich G."/>
            <person name="Yen C E."/>
        </authorList>
    </citation>
    <scope>NUCLEOTIDE SEQUENCE [LARGE SCALE GENOMIC DNA]</scope>
</reference>
<dbReference type="Proteomes" id="UP000494256">
    <property type="component" value="Unassembled WGS sequence"/>
</dbReference>
<dbReference type="EMBL" id="CADEBD010000344">
    <property type="protein sequence ID" value="CAB3249552.1"/>
    <property type="molecule type" value="Genomic_DNA"/>
</dbReference>